<comment type="function">
    <text evidence="2">Pyridoxal 5'-phosphate (PLP)-binding protein, which is involved in PLP homeostasis.</text>
</comment>
<dbReference type="SUPFAM" id="SSF51419">
    <property type="entry name" value="PLP-binding barrel"/>
    <property type="match status" value="2"/>
</dbReference>
<feature type="compositionally biased region" description="Low complexity" evidence="4">
    <location>
        <begin position="215"/>
        <end position="225"/>
    </location>
</feature>
<dbReference type="InterPro" id="IPR029066">
    <property type="entry name" value="PLP-binding_barrel"/>
</dbReference>
<gene>
    <name evidence="6" type="ORF">Ga0074812_12829</name>
</gene>
<feature type="region of interest" description="Disordered" evidence="4">
    <location>
        <begin position="202"/>
        <end position="229"/>
    </location>
</feature>
<name>A0A0S4QVD4_9ACTN</name>
<reference evidence="7" key="1">
    <citation type="submission" date="2015-11" db="EMBL/GenBank/DDBJ databases">
        <authorList>
            <person name="Varghese N."/>
        </authorList>
    </citation>
    <scope>NUCLEOTIDE SEQUENCE [LARGE SCALE GENOMIC DNA]</scope>
    <source>
        <strain evidence="7">DSM 45899</strain>
    </source>
</reference>
<dbReference type="GO" id="GO:0030170">
    <property type="term" value="F:pyridoxal phosphate binding"/>
    <property type="evidence" value="ECO:0007669"/>
    <property type="project" value="UniProtKB-UniRule"/>
</dbReference>
<dbReference type="AlphaFoldDB" id="A0A0S4QVD4"/>
<dbReference type="RefSeq" id="WP_091283578.1">
    <property type="nucleotide sequence ID" value="NZ_FAOZ01000028.1"/>
</dbReference>
<dbReference type="EMBL" id="FAOZ01000028">
    <property type="protein sequence ID" value="CUU59459.1"/>
    <property type="molecule type" value="Genomic_DNA"/>
</dbReference>
<sequence length="318" mass="33221">MSVVDPRRAEGLRSRLTVVRDRIVMAARAAGRDPEDLTLIAVSKTWPFEDVVALCSLGVRHFAENREQEAGPKVEAVRRVLATLPAPSAASGPGNAGAGDTPPTGRITLAGPPDGAWFPSRADGLTTLGSAVRVDVPVWHYVGQLQRNKARSVAGWAHCVQSVDRGRLAETLSRVATESGSTIAVCIQVSLDRVGDVAVPSGAPVDKAFPTRENSAASPPAAAERGGARPEDVPALADLVARAPGLVLAGVMAVAPRGVPPRPAFARLRVVSERLRCDFPEATMVSAGMSNDLEDAIAEGATHLRIGTALFGERHGVP</sequence>
<evidence type="ECO:0000256" key="3">
    <source>
        <dbReference type="RuleBase" id="RU004514"/>
    </source>
</evidence>
<dbReference type="InterPro" id="IPR001608">
    <property type="entry name" value="Ala_racemase_N"/>
</dbReference>
<keyword evidence="7" id="KW-1185">Reference proteome</keyword>
<dbReference type="HAMAP" id="MF_02087">
    <property type="entry name" value="PLP_homeostasis"/>
    <property type="match status" value="1"/>
</dbReference>
<dbReference type="PANTHER" id="PTHR10146">
    <property type="entry name" value="PROLINE SYNTHETASE CO-TRANSCRIBED BACTERIAL HOMOLOG PROTEIN"/>
    <property type="match status" value="1"/>
</dbReference>
<evidence type="ECO:0000259" key="5">
    <source>
        <dbReference type="Pfam" id="PF01168"/>
    </source>
</evidence>
<accession>A0A0S4QVD4</accession>
<evidence type="ECO:0000256" key="2">
    <source>
        <dbReference type="HAMAP-Rule" id="MF_02087"/>
    </source>
</evidence>
<dbReference type="Pfam" id="PF01168">
    <property type="entry name" value="Ala_racemase_N"/>
    <property type="match status" value="1"/>
</dbReference>
<proteinExistence type="inferred from homology"/>
<evidence type="ECO:0000313" key="6">
    <source>
        <dbReference type="EMBL" id="CUU59459.1"/>
    </source>
</evidence>
<feature type="modified residue" description="N6-(pyridoxal phosphate)lysine" evidence="2">
    <location>
        <position position="44"/>
    </location>
</feature>
<dbReference type="Proteomes" id="UP000198802">
    <property type="component" value="Unassembled WGS sequence"/>
</dbReference>
<protein>
    <recommendedName>
        <fullName evidence="2">Pyridoxal phosphate homeostasis protein</fullName>
        <shortName evidence="2">PLP homeostasis protein</shortName>
    </recommendedName>
</protein>
<keyword evidence="1 2" id="KW-0663">Pyridoxal phosphate</keyword>
<organism evidence="6 7">
    <name type="scientific">Parafrankia irregularis</name>
    <dbReference type="NCBI Taxonomy" id="795642"/>
    <lineage>
        <taxon>Bacteria</taxon>
        <taxon>Bacillati</taxon>
        <taxon>Actinomycetota</taxon>
        <taxon>Actinomycetes</taxon>
        <taxon>Frankiales</taxon>
        <taxon>Frankiaceae</taxon>
        <taxon>Parafrankia</taxon>
    </lineage>
</organism>
<evidence type="ECO:0000256" key="4">
    <source>
        <dbReference type="SAM" id="MobiDB-lite"/>
    </source>
</evidence>
<feature type="domain" description="Alanine racemase N-terminal" evidence="5">
    <location>
        <begin position="224"/>
        <end position="314"/>
    </location>
</feature>
<dbReference type="Gene3D" id="3.20.20.10">
    <property type="entry name" value="Alanine racemase"/>
    <property type="match status" value="1"/>
</dbReference>
<feature type="region of interest" description="Disordered" evidence="4">
    <location>
        <begin position="85"/>
        <end position="107"/>
    </location>
</feature>
<comment type="similarity">
    <text evidence="2 3">Belongs to the pyridoxal phosphate-binding protein YggS/PROSC family.</text>
</comment>
<dbReference type="InterPro" id="IPR011078">
    <property type="entry name" value="PyrdxlP_homeostasis"/>
</dbReference>
<evidence type="ECO:0000256" key="1">
    <source>
        <dbReference type="ARBA" id="ARBA00022898"/>
    </source>
</evidence>
<dbReference type="PANTHER" id="PTHR10146:SF14">
    <property type="entry name" value="PYRIDOXAL PHOSPHATE HOMEOSTASIS PROTEIN"/>
    <property type="match status" value="1"/>
</dbReference>
<evidence type="ECO:0000313" key="7">
    <source>
        <dbReference type="Proteomes" id="UP000198802"/>
    </source>
</evidence>